<dbReference type="Proteomes" id="UP000243401">
    <property type="component" value="Unassembled WGS sequence"/>
</dbReference>
<keyword evidence="3 6" id="KW-0762">Sugar transport</keyword>
<evidence type="ECO:0000256" key="2">
    <source>
        <dbReference type="ARBA" id="ARBA00022448"/>
    </source>
</evidence>
<keyword evidence="6" id="KW-0574">Periplasm</keyword>
<evidence type="ECO:0000256" key="3">
    <source>
        <dbReference type="ARBA" id="ARBA00022597"/>
    </source>
</evidence>
<dbReference type="NCBIfam" id="NF007011">
    <property type="entry name" value="PRK09474.1"/>
    <property type="match status" value="1"/>
</dbReference>
<dbReference type="PRINTS" id="PR00181">
    <property type="entry name" value="MALTOSEBP"/>
</dbReference>
<comment type="function">
    <text evidence="6">Part of the ABC transporter complex MalEFGK involved in maltose/maltodextrin import. Binds maltose and higher maltodextrins.</text>
</comment>
<name>A0AAJ3TZA4_ECOLX</name>
<dbReference type="CDD" id="cd13656">
    <property type="entry name" value="PBP2_MBP"/>
    <property type="match status" value="1"/>
</dbReference>
<dbReference type="InterPro" id="IPR006059">
    <property type="entry name" value="SBP"/>
</dbReference>
<evidence type="ECO:0000313" key="8">
    <source>
        <dbReference type="Proteomes" id="UP000243401"/>
    </source>
</evidence>
<dbReference type="AlphaFoldDB" id="A0AAJ3TZA4"/>
<accession>A0AAJ3TZA4</accession>
<comment type="subcellular location">
    <subcellularLocation>
        <location evidence="6">Periplasm</location>
    </subcellularLocation>
</comment>
<evidence type="ECO:0000256" key="1">
    <source>
        <dbReference type="ARBA" id="ARBA00008520"/>
    </source>
</evidence>
<comment type="caution">
    <text evidence="7">The sequence shown here is derived from an EMBL/GenBank/DDBJ whole genome shotgun (WGS) entry which is preliminary data.</text>
</comment>
<reference evidence="7 8" key="1">
    <citation type="submission" date="2010-04" db="EMBL/GenBank/DDBJ databases">
        <title>The Genome Sequence of Escherichia coli H605.</title>
        <authorList>
            <consortium name="The Broad Institute Genome Sequencing Platform"/>
            <consortium name="The Broad Institute Genome Sequencing Center for Infectious Disease"/>
            <person name="Feldgarden M."/>
            <person name="Gordon D.M."/>
            <person name="Johnson J.R."/>
            <person name="Johnston B.D."/>
            <person name="Young S."/>
            <person name="Zeng Q."/>
            <person name="Koehrsen M."/>
            <person name="Alvarado L."/>
            <person name="Berlin A.M."/>
            <person name="Borenstein D."/>
            <person name="Chapman S.B."/>
            <person name="Chen Z."/>
            <person name="Engels R."/>
            <person name="Freedman E."/>
            <person name="Gellesch M."/>
            <person name="Goldberg J."/>
            <person name="Griggs A."/>
            <person name="Gujja S."/>
            <person name="Heilman E.R."/>
            <person name="Heiman D.I."/>
            <person name="Hepburn T.A."/>
            <person name="Howarth C."/>
            <person name="Jen D."/>
            <person name="Larson L."/>
            <person name="Mehta T."/>
            <person name="Park D."/>
            <person name="Pearson M."/>
            <person name="Richards J."/>
            <person name="Roberts A."/>
            <person name="Saif S."/>
            <person name="Shea T.D."/>
            <person name="Shenoy N."/>
            <person name="Sisk P."/>
            <person name="Stolte C."/>
            <person name="Sykes S.N."/>
            <person name="Walk T."/>
            <person name="White J."/>
            <person name="Yandava C."/>
            <person name="Haas B."/>
            <person name="Henn M.R."/>
            <person name="Nusbaum C."/>
            <person name="Birren B."/>
        </authorList>
    </citation>
    <scope>NUCLEOTIDE SEQUENCE [LARGE SCALE GENOMIC DNA]</scope>
    <source>
        <strain evidence="7 8">H605</strain>
    </source>
</reference>
<evidence type="ECO:0000256" key="6">
    <source>
        <dbReference type="RuleBase" id="RU365005"/>
    </source>
</evidence>
<keyword evidence="4" id="KW-0732">Signal</keyword>
<comment type="similarity">
    <text evidence="1 6">Belongs to the bacterial solute-binding protein 1 family.</text>
</comment>
<evidence type="ECO:0000313" key="7">
    <source>
        <dbReference type="EMBL" id="OSL47164.1"/>
    </source>
</evidence>
<gene>
    <name evidence="7" type="ORF">EATG_02251</name>
</gene>
<dbReference type="GO" id="GO:0055052">
    <property type="term" value="C:ATP-binding cassette (ABC) transporter complex, substrate-binding subunit-containing"/>
    <property type="evidence" value="ECO:0007669"/>
    <property type="project" value="TreeGrafter"/>
</dbReference>
<proteinExistence type="inferred from homology"/>
<protein>
    <recommendedName>
        <fullName evidence="5 6">Maltodextrin-binding protein</fullName>
    </recommendedName>
</protein>
<dbReference type="GO" id="GO:1901982">
    <property type="term" value="F:maltose binding"/>
    <property type="evidence" value="ECO:0007669"/>
    <property type="project" value="TreeGrafter"/>
</dbReference>
<keyword evidence="2 6" id="KW-0813">Transport</keyword>
<evidence type="ECO:0000256" key="5">
    <source>
        <dbReference type="ARBA" id="ARBA00030303"/>
    </source>
</evidence>
<dbReference type="PROSITE" id="PS01037">
    <property type="entry name" value="SBP_BACTERIAL_1"/>
    <property type="match status" value="1"/>
</dbReference>
<dbReference type="GO" id="GO:0015768">
    <property type="term" value="P:maltose transport"/>
    <property type="evidence" value="ECO:0007669"/>
    <property type="project" value="TreeGrafter"/>
</dbReference>
<dbReference type="Gene3D" id="3.40.190.10">
    <property type="entry name" value="Periplasmic binding protein-like II"/>
    <property type="match status" value="2"/>
</dbReference>
<dbReference type="Pfam" id="PF01547">
    <property type="entry name" value="SBP_bac_1"/>
    <property type="match status" value="1"/>
</dbReference>
<dbReference type="GO" id="GO:0030288">
    <property type="term" value="C:outer membrane-bounded periplasmic space"/>
    <property type="evidence" value="ECO:0007669"/>
    <property type="project" value="UniProtKB-ARBA"/>
</dbReference>
<dbReference type="PANTHER" id="PTHR30061">
    <property type="entry name" value="MALTOSE-BINDING PERIPLASMIC PROTEIN"/>
    <property type="match status" value="1"/>
</dbReference>
<dbReference type="GO" id="GO:0015144">
    <property type="term" value="F:carbohydrate transmembrane transporter activity"/>
    <property type="evidence" value="ECO:0007669"/>
    <property type="project" value="InterPro"/>
</dbReference>
<dbReference type="SUPFAM" id="SSF53850">
    <property type="entry name" value="Periplasmic binding protein-like II"/>
    <property type="match status" value="1"/>
</dbReference>
<evidence type="ECO:0000256" key="4">
    <source>
        <dbReference type="ARBA" id="ARBA00022729"/>
    </source>
</evidence>
<dbReference type="EMBL" id="ADJX01000008">
    <property type="protein sequence ID" value="OSL47164.1"/>
    <property type="molecule type" value="Genomic_DNA"/>
</dbReference>
<dbReference type="GO" id="GO:0042956">
    <property type="term" value="P:maltodextrin transmembrane transport"/>
    <property type="evidence" value="ECO:0007669"/>
    <property type="project" value="TreeGrafter"/>
</dbReference>
<dbReference type="PANTHER" id="PTHR30061:SF50">
    <property type="entry name" value="MALTOSE_MALTODEXTRIN-BINDING PERIPLASMIC PROTEIN"/>
    <property type="match status" value="1"/>
</dbReference>
<dbReference type="InterPro" id="IPR006061">
    <property type="entry name" value="SBP_1_CS"/>
</dbReference>
<dbReference type="InterPro" id="IPR006060">
    <property type="entry name" value="Maltose/Cyclodextrin-bd"/>
</dbReference>
<sequence>MRRWGLHTNPRESKEIRDIACKKHGNFVCALPQYCRFCDADHIKRRWGVGARRMERGCRIKKLESVQAFSQALHQQGPEIMKIKTGARILALSVLTTMMFSASALAKIEEGKLVIWINGDKGYNGLAEVGKKFEKDTGIKVTVEHPDKLEEKFPQVAATGDGPDIIFWAHDRFGGYAQSGLLAEISPDKALQDKLYPFTWDAVRYNGKLIAYPIAVEALSLIYNKDLLPNPPKTWEEIPALDKELKAKGKSALMFNLQEPYFTWPLIAADGGYAFKYENDKYNVKDVGVDNAGAKAGLTFLVDLVKNKHMNADTDYSIAEAAFNKGETAMTINGPWAWSNIDTSKVNYGVTLLPTFKGQPSKPFVGVLSAGINAASPNKELAKEFLENYLLTDEGLEAVNKDKPLGAVALKSYQDQLAKDQRIAATMDNAKNGEIMPNIPQMSAFWYAVRTAVINAASGRQTVDAALKDAQGRITK</sequence>
<organism evidence="7 8">
    <name type="scientific">Escherichia coli H605</name>
    <dbReference type="NCBI Taxonomy" id="656410"/>
    <lineage>
        <taxon>Bacteria</taxon>
        <taxon>Pseudomonadati</taxon>
        <taxon>Pseudomonadota</taxon>
        <taxon>Gammaproteobacteria</taxon>
        <taxon>Enterobacterales</taxon>
        <taxon>Enterobacteriaceae</taxon>
        <taxon>Escherichia</taxon>
    </lineage>
</organism>